<protein>
    <recommendedName>
        <fullName evidence="1">BTB domain-containing protein</fullName>
    </recommendedName>
</protein>
<dbReference type="Gene3D" id="1.25.40.420">
    <property type="match status" value="1"/>
</dbReference>
<dbReference type="Pfam" id="PF00651">
    <property type="entry name" value="BTB"/>
    <property type="match status" value="1"/>
</dbReference>
<dbReference type="SMART" id="SM00875">
    <property type="entry name" value="BACK"/>
    <property type="match status" value="1"/>
</dbReference>
<dbReference type="GO" id="GO:0022008">
    <property type="term" value="P:neurogenesis"/>
    <property type="evidence" value="ECO:0007669"/>
    <property type="project" value="TreeGrafter"/>
</dbReference>
<dbReference type="InterPro" id="IPR000210">
    <property type="entry name" value="BTB/POZ_dom"/>
</dbReference>
<evidence type="ECO:0000313" key="3">
    <source>
        <dbReference type="Proteomes" id="UP001367676"/>
    </source>
</evidence>
<dbReference type="PROSITE" id="PS50097">
    <property type="entry name" value="BTB"/>
    <property type="match status" value="1"/>
</dbReference>
<dbReference type="Gene3D" id="3.30.710.10">
    <property type="entry name" value="Potassium Channel Kv1.1, Chain A"/>
    <property type="match status" value="1"/>
</dbReference>
<gene>
    <name evidence="2" type="ORF">V9T40_002301</name>
</gene>
<accession>A0AAN9Y5H0</accession>
<feature type="domain" description="BTB" evidence="1">
    <location>
        <begin position="1"/>
        <end position="39"/>
    </location>
</feature>
<dbReference type="Pfam" id="PF07707">
    <property type="entry name" value="BACK"/>
    <property type="match status" value="1"/>
</dbReference>
<dbReference type="PANTHER" id="PTHR45774:SF3">
    <property type="entry name" value="BTB (POZ) DOMAIN-CONTAINING 2B-RELATED"/>
    <property type="match status" value="1"/>
</dbReference>
<proteinExistence type="predicted"/>
<reference evidence="2 3" key="1">
    <citation type="submission" date="2024-03" db="EMBL/GenBank/DDBJ databases">
        <title>Adaptation during the transition from Ophiocordyceps entomopathogen to insect associate is accompanied by gene loss and intensified selection.</title>
        <authorList>
            <person name="Ward C.M."/>
            <person name="Onetto C.A."/>
            <person name="Borneman A.R."/>
        </authorList>
    </citation>
    <scope>NUCLEOTIDE SEQUENCE [LARGE SCALE GENOMIC DNA]</scope>
    <source>
        <strain evidence="2">AWRI1</strain>
        <tissue evidence="2">Single Adult Female</tissue>
    </source>
</reference>
<dbReference type="InterPro" id="IPR011333">
    <property type="entry name" value="SKP1/BTB/POZ_sf"/>
</dbReference>
<sequence length="418" mass="47650">MFNGGLPETQSPIKIVDVQPEAFKSMLEYIYADDINMDSLDQACELCYVAKKYMLPQLLKTCMEFIWKDVDCETALRAYEFAKLFDDSGILEKSMKIISEKTTDIVSRGSALSMNEKTLLDILDREELNVPSELYLFRVLQSWVLFNVNRTEDETYDVEKVRTFAKSALKKIRFLTMSVSEFAEVPAQSQLLTKDESFAILLNISSTQTKYPMPEGFCTSRIPRINPSHKIVCLAKRIQVKRPIKNPTVQINCGNLKDTLRFIANDNLTLLGIKIRTQRIHISIDTASEESSLYVRDPLIDRENGASASNANSNETTKSVYREFLIMYVKEIRNPSNSWFTHFTSLVEHDSSADIMFTTPAVIIRGHEYELGVTLSKDGYYPVGLFDRLIEQFSEDGVQFILSGNTTTAFIQSLIFTH</sequence>
<dbReference type="EMBL" id="JBBCAQ010000022">
    <property type="protein sequence ID" value="KAK7590688.1"/>
    <property type="molecule type" value="Genomic_DNA"/>
</dbReference>
<evidence type="ECO:0000313" key="2">
    <source>
        <dbReference type="EMBL" id="KAK7590688.1"/>
    </source>
</evidence>
<dbReference type="SUPFAM" id="SSF54695">
    <property type="entry name" value="POZ domain"/>
    <property type="match status" value="1"/>
</dbReference>
<dbReference type="AlphaFoldDB" id="A0AAN9Y5H0"/>
<comment type="caution">
    <text evidence="2">The sequence shown here is derived from an EMBL/GenBank/DDBJ whole genome shotgun (WGS) entry which is preliminary data.</text>
</comment>
<dbReference type="GO" id="GO:0005829">
    <property type="term" value="C:cytosol"/>
    <property type="evidence" value="ECO:0007669"/>
    <property type="project" value="TreeGrafter"/>
</dbReference>
<dbReference type="PANTHER" id="PTHR45774">
    <property type="entry name" value="BTB/POZ DOMAIN-CONTAINING"/>
    <property type="match status" value="1"/>
</dbReference>
<dbReference type="GO" id="GO:0000932">
    <property type="term" value="C:P-body"/>
    <property type="evidence" value="ECO:0007669"/>
    <property type="project" value="TreeGrafter"/>
</dbReference>
<evidence type="ECO:0000259" key="1">
    <source>
        <dbReference type="PROSITE" id="PS50097"/>
    </source>
</evidence>
<dbReference type="Proteomes" id="UP001367676">
    <property type="component" value="Unassembled WGS sequence"/>
</dbReference>
<organism evidence="2 3">
    <name type="scientific">Parthenolecanium corni</name>
    <dbReference type="NCBI Taxonomy" id="536013"/>
    <lineage>
        <taxon>Eukaryota</taxon>
        <taxon>Metazoa</taxon>
        <taxon>Ecdysozoa</taxon>
        <taxon>Arthropoda</taxon>
        <taxon>Hexapoda</taxon>
        <taxon>Insecta</taxon>
        <taxon>Pterygota</taxon>
        <taxon>Neoptera</taxon>
        <taxon>Paraneoptera</taxon>
        <taxon>Hemiptera</taxon>
        <taxon>Sternorrhyncha</taxon>
        <taxon>Coccoidea</taxon>
        <taxon>Coccidae</taxon>
        <taxon>Parthenolecanium</taxon>
    </lineage>
</organism>
<keyword evidence="3" id="KW-1185">Reference proteome</keyword>
<name>A0AAN9Y5H0_9HEMI</name>
<dbReference type="InterPro" id="IPR011705">
    <property type="entry name" value="BACK"/>
</dbReference>